<dbReference type="InterPro" id="IPR020050">
    <property type="entry name" value="FO_synthase_su2"/>
</dbReference>
<evidence type="ECO:0000256" key="3">
    <source>
        <dbReference type="ARBA" id="ARBA00004712"/>
    </source>
</evidence>
<dbReference type="NCBIfam" id="NF005609">
    <property type="entry name" value="PRK07360.1"/>
    <property type="match status" value="1"/>
</dbReference>
<evidence type="ECO:0000256" key="16">
    <source>
        <dbReference type="ARBA" id="ARBA00048468"/>
    </source>
</evidence>
<dbReference type="Pfam" id="PF19288">
    <property type="entry name" value="CofH_C"/>
    <property type="match status" value="1"/>
</dbReference>
<dbReference type="InterPro" id="IPR019940">
    <property type="entry name" value="CofH_family"/>
</dbReference>
<dbReference type="SFLD" id="SFLDG01388">
    <property type="entry name" value="7_8-didemethyl-8-hydroxy-5-dea"/>
    <property type="match status" value="2"/>
</dbReference>
<evidence type="ECO:0000256" key="14">
    <source>
        <dbReference type="ARBA" id="ARBA00023014"/>
    </source>
</evidence>
<dbReference type="Gene3D" id="3.20.20.70">
    <property type="entry name" value="Aldolase class I"/>
    <property type="match status" value="2"/>
</dbReference>
<evidence type="ECO:0000256" key="11">
    <source>
        <dbReference type="ARBA" id="ARBA00022691"/>
    </source>
</evidence>
<evidence type="ECO:0000256" key="2">
    <source>
        <dbReference type="ARBA" id="ARBA00003692"/>
    </source>
</evidence>
<gene>
    <name evidence="20" type="primary">cofH</name>
    <name evidence="20" type="ORF">LMG23992_02444</name>
</gene>
<dbReference type="PROSITE" id="PS51918">
    <property type="entry name" value="RADICAL_SAM"/>
    <property type="match status" value="2"/>
</dbReference>
<dbReference type="InterPro" id="IPR058240">
    <property type="entry name" value="rSAM_sf"/>
</dbReference>
<dbReference type="SFLD" id="SFLDG01064">
    <property type="entry name" value="F420__menaquinone_cofactor_bio"/>
    <property type="match status" value="3"/>
</dbReference>
<keyword evidence="12" id="KW-0479">Metal-binding</keyword>
<comment type="catalytic activity">
    <reaction evidence="16">
        <text>5-amino-6-(D-ribitylamino)uracil + L-tyrosine + S-adenosyl-L-methionine = 5-amino-5-(4-hydroxybenzyl)-6-(D-ribitylimino)-5,6-dihydrouracil + 2-iminoacetate + 5'-deoxyadenosine + L-methionine + H(+)</text>
        <dbReference type="Rhea" id="RHEA:55200"/>
        <dbReference type="ChEBI" id="CHEBI:15378"/>
        <dbReference type="ChEBI" id="CHEBI:15934"/>
        <dbReference type="ChEBI" id="CHEBI:17319"/>
        <dbReference type="ChEBI" id="CHEBI:57844"/>
        <dbReference type="ChEBI" id="CHEBI:58315"/>
        <dbReference type="ChEBI" id="CHEBI:59789"/>
        <dbReference type="ChEBI" id="CHEBI:77846"/>
        <dbReference type="ChEBI" id="CHEBI:85936"/>
        <dbReference type="EC" id="2.5.1.147"/>
    </reaction>
</comment>
<evidence type="ECO:0000256" key="4">
    <source>
        <dbReference type="ARBA" id="ARBA00010051"/>
    </source>
</evidence>
<keyword evidence="13" id="KW-0408">Iron</keyword>
<dbReference type="HAMAP" id="MF_01612">
    <property type="entry name" value="FO_synth_sub2"/>
    <property type="match status" value="1"/>
</dbReference>
<dbReference type="Pfam" id="PF04055">
    <property type="entry name" value="Radical_SAM"/>
    <property type="match status" value="2"/>
</dbReference>
<evidence type="ECO:0000259" key="19">
    <source>
        <dbReference type="PROSITE" id="PS51918"/>
    </source>
</evidence>
<evidence type="ECO:0000256" key="5">
    <source>
        <dbReference type="ARBA" id="ARBA00010826"/>
    </source>
</evidence>
<reference evidence="20 21" key="1">
    <citation type="submission" date="2021-08" db="EMBL/GenBank/DDBJ databases">
        <authorList>
            <person name="Peeters C."/>
        </authorList>
    </citation>
    <scope>NUCLEOTIDE SEQUENCE [LARGE SCALE GENOMIC DNA]</scope>
    <source>
        <strain evidence="20 21">LMG 23992</strain>
    </source>
</reference>
<dbReference type="SFLD" id="SFLDF00294">
    <property type="entry name" value="7_8-didemethyl-8-hydroxy-5-dea"/>
    <property type="match status" value="1"/>
</dbReference>
<feature type="domain" description="Radical SAM core" evidence="19">
    <location>
        <begin position="443"/>
        <end position="682"/>
    </location>
</feature>
<evidence type="ECO:0000256" key="7">
    <source>
        <dbReference type="ARBA" id="ARBA00012289"/>
    </source>
</evidence>
<evidence type="ECO:0000256" key="9">
    <source>
        <dbReference type="ARBA" id="ARBA00022485"/>
    </source>
</evidence>
<evidence type="ECO:0000256" key="17">
    <source>
        <dbReference type="ARBA" id="ARBA00048974"/>
    </source>
</evidence>
<comment type="caution">
    <text evidence="20">The sequence shown here is derived from an EMBL/GenBank/DDBJ whole genome shotgun (WGS) entry which is preliminary data.</text>
</comment>
<dbReference type="InterPro" id="IPR007197">
    <property type="entry name" value="rSAM"/>
</dbReference>
<dbReference type="PANTHER" id="PTHR43076">
    <property type="entry name" value="FO SYNTHASE (COFH)"/>
    <property type="match status" value="1"/>
</dbReference>
<dbReference type="SFLD" id="SFLDS00029">
    <property type="entry name" value="Radical_SAM"/>
    <property type="match status" value="3"/>
</dbReference>
<comment type="pathway">
    <text evidence="3">Cofactor biosynthesis; coenzyme F0 biosynthesis.</text>
</comment>
<evidence type="ECO:0000256" key="10">
    <source>
        <dbReference type="ARBA" id="ARBA00022679"/>
    </source>
</evidence>
<evidence type="ECO:0000256" key="8">
    <source>
        <dbReference type="ARBA" id="ARBA00022220"/>
    </source>
</evidence>
<evidence type="ECO:0000256" key="18">
    <source>
        <dbReference type="SAM" id="MobiDB-lite"/>
    </source>
</evidence>
<keyword evidence="9" id="KW-0004">4Fe-4S</keyword>
<dbReference type="InterPro" id="IPR034405">
    <property type="entry name" value="F420"/>
</dbReference>
<feature type="region of interest" description="Disordered" evidence="18">
    <location>
        <begin position="785"/>
        <end position="808"/>
    </location>
</feature>
<keyword evidence="11" id="KW-0949">S-adenosyl-L-methionine</keyword>
<dbReference type="InterPro" id="IPR019939">
    <property type="entry name" value="CofG_family"/>
</dbReference>
<dbReference type="SFLD" id="SFLDF00343">
    <property type="entry name" value="aminofutalosine_synthase_(mqnE"/>
    <property type="match status" value="1"/>
</dbReference>
<evidence type="ECO:0000256" key="12">
    <source>
        <dbReference type="ARBA" id="ARBA00022723"/>
    </source>
</evidence>
<evidence type="ECO:0000313" key="21">
    <source>
        <dbReference type="Proteomes" id="UP000727654"/>
    </source>
</evidence>
<feature type="domain" description="Radical SAM core" evidence="19">
    <location>
        <begin position="34"/>
        <end position="279"/>
    </location>
</feature>
<keyword evidence="10 20" id="KW-0808">Transferase</keyword>
<dbReference type="InterPro" id="IPR006638">
    <property type="entry name" value="Elp3/MiaA/NifB-like_rSAM"/>
</dbReference>
<keyword evidence="15" id="KW-0456">Lyase</keyword>
<evidence type="ECO:0000256" key="13">
    <source>
        <dbReference type="ARBA" id="ARBA00023004"/>
    </source>
</evidence>
<dbReference type="EC" id="4.3.1.32" evidence="6"/>
<dbReference type="Proteomes" id="UP000727654">
    <property type="component" value="Unassembled WGS sequence"/>
</dbReference>
<dbReference type="CDD" id="cd01335">
    <property type="entry name" value="Radical_SAM"/>
    <property type="match status" value="2"/>
</dbReference>
<dbReference type="RefSeq" id="WP_224080058.1">
    <property type="nucleotide sequence ID" value="NZ_CAJZAI010000005.1"/>
</dbReference>
<comment type="similarity">
    <text evidence="5">In the N-terminal section; belongs to the radical SAM superfamily. CofG family.</text>
</comment>
<comment type="similarity">
    <text evidence="4">In the C-terminal section; belongs to the radical SAM superfamily. CofH family.</text>
</comment>
<comment type="cofactor">
    <cofactor evidence="1">
        <name>[4Fe-4S] cluster</name>
        <dbReference type="ChEBI" id="CHEBI:49883"/>
    </cofactor>
</comment>
<sequence length="808" mass="87757">MSDAALRQFLLSADLPLLMQQARDQRDLGHGGTQTYSRKVFIPLTKLCRDVCAYCTFAQTPRSGQPCYLDREAVLAIARAGAKAGCHEALFTLGDKPELRYAAARDELAKLGHESTLSYLAEVCELVATETGLLPHVNAGVMGAADIARLRKVSVSQGLMLESVSDRLCERGGPHFGSPDKVPAARLETIRLAGELAVPFTTGILVGIGETREERIDSLIAIRDLHQRYGHIQEVIIQNFRAKADTRMARHAEPDFDDFLWSVAAARLLLGPSMSIQAPPNLSPHGLDRLLDAGINDWGGISPVTIDHVNPEAAWPQVSSLAEHAAARGRVLVPRMAVYPDYIRKASQWIDSALVGPVLRASDAEQFARDDAWAPGTDAAPPPPRRALGAVGPVLAAVVAKALEGKDLDESEVVSLLHARDADFHHVCSAANELRKKTNGDTVTYVVNRNINYTNICSFRCKFCAFAKGKISEGLRGKPYQIDVDEVVRRAQEAWDRGATEICLQGGIHPSYTGDTYLAFCRGVRQAIPGMHIHAFSPLEIVQGARTLGIPVKDFLTTLKASGLRSLPGTAAEILDDSVRSVICPDKLNTQEWLDVVATAHEVGLRTTATIMFGHIEHSRHSARHLLRIRRLQQDTGGITEFVPLPFVPMEAPLFAKGGARRGPTFREAVLMHAVARLVLNPVIPNIQVSWVKMGPQGVRACLDAGVNDLGGTLMDESISRAAGSKNGQELTPAAMERLIQEAGRSPRQRTTLYGEPDMQRQQLARKAAPLHVPIQVQAHYASPSSGLVKAGEASQGCSQRMEHVDHG</sequence>
<dbReference type="HAMAP" id="MF_01611">
    <property type="entry name" value="FO_synth_sub1"/>
    <property type="match status" value="1"/>
</dbReference>
<dbReference type="InterPro" id="IPR045567">
    <property type="entry name" value="CofH/MnqC-like_C"/>
</dbReference>
<dbReference type="SMART" id="SM00729">
    <property type="entry name" value="Elp3"/>
    <property type="match status" value="2"/>
</dbReference>
<keyword evidence="14" id="KW-0411">Iron-sulfur</keyword>
<dbReference type="InterPro" id="IPR013785">
    <property type="entry name" value="Aldolase_TIM"/>
</dbReference>
<dbReference type="PANTHER" id="PTHR43076:SF1">
    <property type="entry name" value="LIPOYL SYNTHASE 2"/>
    <property type="match status" value="1"/>
</dbReference>
<dbReference type="NCBIfam" id="TIGR00423">
    <property type="entry name" value="CofH family radical SAM protein"/>
    <property type="match status" value="1"/>
</dbReference>
<evidence type="ECO:0000313" key="20">
    <source>
        <dbReference type="EMBL" id="CAG9173415.1"/>
    </source>
</evidence>
<dbReference type="SUPFAM" id="SSF102114">
    <property type="entry name" value="Radical SAM enzymes"/>
    <property type="match status" value="2"/>
</dbReference>
<dbReference type="GO" id="GO:0141093">
    <property type="term" value="F:5-amino-6-(D-ribitylamino)uracil--L-tyrosine 4-hydroxyphenyl transferase activity"/>
    <property type="evidence" value="ECO:0007669"/>
    <property type="project" value="UniProtKB-EC"/>
</dbReference>
<comment type="catalytic activity">
    <reaction evidence="17">
        <text>5-amino-5-(4-hydroxybenzyl)-6-(D-ribitylimino)-5,6-dihydrouracil + S-adenosyl-L-methionine = 7,8-didemethyl-8-hydroxy-5-deazariboflavin + 5'-deoxyadenosine + L-methionine + NH4(+) + H(+)</text>
        <dbReference type="Rhea" id="RHEA:55204"/>
        <dbReference type="ChEBI" id="CHEBI:15378"/>
        <dbReference type="ChEBI" id="CHEBI:17319"/>
        <dbReference type="ChEBI" id="CHEBI:28938"/>
        <dbReference type="ChEBI" id="CHEBI:57844"/>
        <dbReference type="ChEBI" id="CHEBI:59789"/>
        <dbReference type="ChEBI" id="CHEBI:59904"/>
        <dbReference type="ChEBI" id="CHEBI:85936"/>
        <dbReference type="EC" id="4.3.1.32"/>
    </reaction>
</comment>
<protein>
    <recommendedName>
        <fullName evidence="8">FO synthase</fullName>
        <ecNumber evidence="7">2.5.1.147</ecNumber>
        <ecNumber evidence="6">4.3.1.32</ecNumber>
    </recommendedName>
</protein>
<dbReference type="NCBIfam" id="TIGR03550">
    <property type="entry name" value="F420_cofG"/>
    <property type="match status" value="1"/>
</dbReference>
<dbReference type="NCBIfam" id="NF004884">
    <property type="entry name" value="PRK06245.1"/>
    <property type="match status" value="1"/>
</dbReference>
<dbReference type="EMBL" id="CAJZAI010000005">
    <property type="protein sequence ID" value="CAG9173415.1"/>
    <property type="molecule type" value="Genomic_DNA"/>
</dbReference>
<keyword evidence="21" id="KW-1185">Reference proteome</keyword>
<evidence type="ECO:0000256" key="6">
    <source>
        <dbReference type="ARBA" id="ARBA00012126"/>
    </source>
</evidence>
<comment type="function">
    <text evidence="2">Catalyzes the radical-mediated synthesis of 7,8-didemethyl-8-hydroxy-5-deazariboflavin (FO) from 5-amino-6-(D-ribitylamino)uracil and L-tyrosine.</text>
</comment>
<organism evidence="20 21">
    <name type="scientific">Cupriavidus laharis</name>
    <dbReference type="NCBI Taxonomy" id="151654"/>
    <lineage>
        <taxon>Bacteria</taxon>
        <taxon>Pseudomonadati</taxon>
        <taxon>Pseudomonadota</taxon>
        <taxon>Betaproteobacteria</taxon>
        <taxon>Burkholderiales</taxon>
        <taxon>Burkholderiaceae</taxon>
        <taxon>Cupriavidus</taxon>
    </lineage>
</organism>
<proteinExistence type="inferred from homology"/>
<dbReference type="SFLD" id="SFLDG01389">
    <property type="entry name" value="menaquinone_synthsis_involved"/>
    <property type="match status" value="1"/>
</dbReference>
<accession>A0ABM8X0L3</accession>
<dbReference type="NCBIfam" id="TIGR03551">
    <property type="entry name" value="F420_cofH"/>
    <property type="match status" value="1"/>
</dbReference>
<dbReference type="EC" id="2.5.1.147" evidence="7"/>
<evidence type="ECO:0000256" key="1">
    <source>
        <dbReference type="ARBA" id="ARBA00001966"/>
    </source>
</evidence>
<name>A0ABM8X0L3_9BURK</name>
<evidence type="ECO:0000256" key="15">
    <source>
        <dbReference type="ARBA" id="ARBA00023239"/>
    </source>
</evidence>